<keyword evidence="9" id="KW-0812">Transmembrane</keyword>
<dbReference type="GO" id="GO:0004674">
    <property type="term" value="F:protein serine/threonine kinase activity"/>
    <property type="evidence" value="ECO:0007669"/>
    <property type="project" value="UniProtKB-KW"/>
</dbReference>
<dbReference type="CDD" id="cd14014">
    <property type="entry name" value="STKc_PknB_like"/>
    <property type="match status" value="1"/>
</dbReference>
<feature type="compositionally biased region" description="Basic and acidic residues" evidence="8">
    <location>
        <begin position="74"/>
        <end position="90"/>
    </location>
</feature>
<keyword evidence="3" id="KW-0808">Transferase</keyword>
<keyword evidence="9" id="KW-1133">Transmembrane helix</keyword>
<keyword evidence="9" id="KW-0472">Membrane</keyword>
<evidence type="ECO:0000256" key="1">
    <source>
        <dbReference type="ARBA" id="ARBA00012513"/>
    </source>
</evidence>
<dbReference type="InterPro" id="IPR017441">
    <property type="entry name" value="Protein_kinase_ATP_BS"/>
</dbReference>
<dbReference type="Gene3D" id="3.30.200.20">
    <property type="entry name" value="Phosphorylase Kinase, domain 1"/>
    <property type="match status" value="1"/>
</dbReference>
<dbReference type="PROSITE" id="PS00108">
    <property type="entry name" value="PROTEIN_KINASE_ST"/>
    <property type="match status" value="1"/>
</dbReference>
<evidence type="ECO:0000256" key="2">
    <source>
        <dbReference type="ARBA" id="ARBA00022527"/>
    </source>
</evidence>
<comment type="caution">
    <text evidence="11">The sequence shown here is derived from an EMBL/GenBank/DDBJ whole genome shotgun (WGS) entry which is preliminary data.</text>
</comment>
<feature type="domain" description="Protein kinase" evidence="10">
    <location>
        <begin position="174"/>
        <end position="436"/>
    </location>
</feature>
<dbReference type="InterPro" id="IPR000719">
    <property type="entry name" value="Prot_kinase_dom"/>
</dbReference>
<dbReference type="SUPFAM" id="SSF56112">
    <property type="entry name" value="Protein kinase-like (PK-like)"/>
    <property type="match status" value="1"/>
</dbReference>
<feature type="compositionally biased region" description="Low complexity" evidence="8">
    <location>
        <begin position="1"/>
        <end position="12"/>
    </location>
</feature>
<evidence type="ECO:0000256" key="3">
    <source>
        <dbReference type="ARBA" id="ARBA00022679"/>
    </source>
</evidence>
<name>A0A5J5KAV4_9ACTN</name>
<feature type="binding site" evidence="7">
    <location>
        <position position="203"/>
    </location>
    <ligand>
        <name>ATP</name>
        <dbReference type="ChEBI" id="CHEBI:30616"/>
    </ligand>
</feature>
<feature type="compositionally biased region" description="Basic residues" evidence="8">
    <location>
        <begin position="103"/>
        <end position="113"/>
    </location>
</feature>
<keyword evidence="2 11" id="KW-0723">Serine/threonine-protein kinase</keyword>
<evidence type="ECO:0000313" key="12">
    <source>
        <dbReference type="Proteomes" id="UP000327011"/>
    </source>
</evidence>
<dbReference type="PANTHER" id="PTHR43289">
    <property type="entry name" value="MITOGEN-ACTIVATED PROTEIN KINASE KINASE KINASE 20-RELATED"/>
    <property type="match status" value="1"/>
</dbReference>
<dbReference type="Pfam" id="PF00069">
    <property type="entry name" value="Pkinase"/>
    <property type="match status" value="1"/>
</dbReference>
<keyword evidence="12" id="KW-1185">Reference proteome</keyword>
<dbReference type="InterPro" id="IPR011009">
    <property type="entry name" value="Kinase-like_dom_sf"/>
</dbReference>
<dbReference type="SMART" id="SM00220">
    <property type="entry name" value="S_TKc"/>
    <property type="match status" value="1"/>
</dbReference>
<feature type="compositionally biased region" description="Low complexity" evidence="8">
    <location>
        <begin position="133"/>
        <end position="145"/>
    </location>
</feature>
<feature type="region of interest" description="Disordered" evidence="8">
    <location>
        <begin position="1"/>
        <end position="159"/>
    </location>
</feature>
<accession>A0A5J5KAV4</accession>
<evidence type="ECO:0000256" key="7">
    <source>
        <dbReference type="PROSITE-ProRule" id="PRU10141"/>
    </source>
</evidence>
<reference evidence="11 12" key="1">
    <citation type="submission" date="2019-09" db="EMBL/GenBank/DDBJ databases">
        <title>Screening of Novel Bioactive Compounds from Soil-Associated.</title>
        <authorList>
            <person name="Gong X."/>
        </authorList>
    </citation>
    <scope>NUCLEOTIDE SEQUENCE [LARGE SCALE GENOMIC DNA]</scope>
    <source>
        <strain evidence="11 12">Gxj-6</strain>
    </source>
</reference>
<feature type="compositionally biased region" description="Gly residues" evidence="8">
    <location>
        <begin position="146"/>
        <end position="155"/>
    </location>
</feature>
<feature type="compositionally biased region" description="Basic residues" evidence="8">
    <location>
        <begin position="32"/>
        <end position="45"/>
    </location>
</feature>
<dbReference type="Proteomes" id="UP000327011">
    <property type="component" value="Unassembled WGS sequence"/>
</dbReference>
<evidence type="ECO:0000256" key="9">
    <source>
        <dbReference type="SAM" id="Phobius"/>
    </source>
</evidence>
<evidence type="ECO:0000313" key="11">
    <source>
        <dbReference type="EMBL" id="KAA9380913.1"/>
    </source>
</evidence>
<feature type="region of interest" description="Disordered" evidence="8">
    <location>
        <begin position="502"/>
        <end position="533"/>
    </location>
</feature>
<dbReference type="EMBL" id="VYTZ01000002">
    <property type="protein sequence ID" value="KAA9380913.1"/>
    <property type="molecule type" value="Genomic_DNA"/>
</dbReference>
<proteinExistence type="predicted"/>
<dbReference type="EC" id="2.7.11.1" evidence="1"/>
<organism evidence="11 12">
    <name type="scientific">Microbispora cellulosiformans</name>
    <dbReference type="NCBI Taxonomy" id="2614688"/>
    <lineage>
        <taxon>Bacteria</taxon>
        <taxon>Bacillati</taxon>
        <taxon>Actinomycetota</taxon>
        <taxon>Actinomycetes</taxon>
        <taxon>Streptosporangiales</taxon>
        <taxon>Streptosporangiaceae</taxon>
        <taxon>Microbispora</taxon>
    </lineage>
</organism>
<evidence type="ECO:0000259" key="10">
    <source>
        <dbReference type="PROSITE" id="PS50011"/>
    </source>
</evidence>
<dbReference type="AlphaFoldDB" id="A0A5J5KAV4"/>
<gene>
    <name evidence="11" type="ORF">F5972_07455</name>
</gene>
<dbReference type="PROSITE" id="PS00107">
    <property type="entry name" value="PROTEIN_KINASE_ATP"/>
    <property type="match status" value="1"/>
</dbReference>
<sequence>MPGAARSGGAPDPGRPGGPAPGEGGLPVDRHGRGRRTGRRDRLRHPGTLGTGPRLRADAHAGTAPAVRLGAARRRPDLVRGRARPEDPGRRVGRAGRAGAGRRGLRRGRHHAGGHGEGRLGVLPAGRPGGRAAVRPPGRDVPGPAAGRGGRGGPVGRRRPERAGVAVEVLAGRYRLIERLGEGGGGTVWRAHDELLRREVAIKQLRVPPDLDDRRLAEFLGRAVDEARAAGRLSHPSIVTIHDVVGHAGQPWIVMDLVPGRSLDRIVHEHGPLPSERVAEIGLAVLDALEAAHARGILHRDVKPANVLIGPDGRALLTDFGIAAPMGEGGASWRSSAGSPAYMAPERFREEPDGPASDLWSLGATLFTAAEGETPFHRPTAAALVAAVLLHEPPPMTRASRVLAWIVLALLDKDPARRPPPDVVRQALRAAAAPPVPAPAVRPARSWRLAVVAALVIVTGLAAGLGAWLLTSGRDEGGGRFAAVPDACRSLTDTQIRDLLGATTRPEPAGDEGSEGGAGARPGGNGGGGAGGCAWTERVSGHAGTITVGFRLPGDGAGEAAAARDLASERAVRGAAARDRPGIADEAFACDTADPGAGTTGATVWFRLSNLVVEVAYRRTGDPSVTQADRSTAERAAELVGIGLG</sequence>
<keyword evidence="5 11" id="KW-0418">Kinase</keyword>
<feature type="compositionally biased region" description="Gly residues" evidence="8">
    <location>
        <begin position="515"/>
        <end position="532"/>
    </location>
</feature>
<feature type="transmembrane region" description="Helical" evidence="9">
    <location>
        <begin position="447"/>
        <end position="470"/>
    </location>
</feature>
<keyword evidence="6 7" id="KW-0067">ATP-binding</keyword>
<evidence type="ECO:0000256" key="8">
    <source>
        <dbReference type="SAM" id="MobiDB-lite"/>
    </source>
</evidence>
<dbReference type="PANTHER" id="PTHR43289:SF6">
    <property type="entry name" value="SERINE_THREONINE-PROTEIN KINASE NEKL-3"/>
    <property type="match status" value="1"/>
</dbReference>
<keyword evidence="4 7" id="KW-0547">Nucleotide-binding</keyword>
<evidence type="ECO:0000256" key="4">
    <source>
        <dbReference type="ARBA" id="ARBA00022741"/>
    </source>
</evidence>
<protein>
    <recommendedName>
        <fullName evidence="1">non-specific serine/threonine protein kinase</fullName>
        <ecNumber evidence="1">2.7.11.1</ecNumber>
    </recommendedName>
</protein>
<dbReference type="GO" id="GO:0005524">
    <property type="term" value="F:ATP binding"/>
    <property type="evidence" value="ECO:0007669"/>
    <property type="project" value="UniProtKB-UniRule"/>
</dbReference>
<dbReference type="InterPro" id="IPR008271">
    <property type="entry name" value="Ser/Thr_kinase_AS"/>
</dbReference>
<evidence type="ECO:0000256" key="5">
    <source>
        <dbReference type="ARBA" id="ARBA00022777"/>
    </source>
</evidence>
<dbReference type="PROSITE" id="PS50011">
    <property type="entry name" value="PROTEIN_KINASE_DOM"/>
    <property type="match status" value="1"/>
</dbReference>
<evidence type="ECO:0000256" key="6">
    <source>
        <dbReference type="ARBA" id="ARBA00022840"/>
    </source>
</evidence>
<dbReference type="Gene3D" id="1.10.510.10">
    <property type="entry name" value="Transferase(Phosphotransferase) domain 1"/>
    <property type="match status" value="1"/>
</dbReference>